<comment type="caution">
    <text evidence="1">The sequence shown here is derived from an EMBL/GenBank/DDBJ whole genome shotgun (WGS) entry which is preliminary data.</text>
</comment>
<dbReference type="NCBIfam" id="TIGR03882">
    <property type="entry name" value="cyclo_dehyd_2"/>
    <property type="match status" value="1"/>
</dbReference>
<dbReference type="InterPro" id="IPR035985">
    <property type="entry name" value="Ubiquitin-activating_enz"/>
</dbReference>
<gene>
    <name evidence="1" type="ORF">GCM10008025_07460</name>
</gene>
<dbReference type="EMBL" id="BMEY01000003">
    <property type="protein sequence ID" value="GGA66138.1"/>
    <property type="molecule type" value="Genomic_DNA"/>
</dbReference>
<proteinExistence type="predicted"/>
<evidence type="ECO:0008006" key="3">
    <source>
        <dbReference type="Google" id="ProtNLM"/>
    </source>
</evidence>
<organism evidence="1 2">
    <name type="scientific">Ornithinibacillus halotolerans</name>
    <dbReference type="NCBI Taxonomy" id="1274357"/>
    <lineage>
        <taxon>Bacteria</taxon>
        <taxon>Bacillati</taxon>
        <taxon>Bacillota</taxon>
        <taxon>Bacilli</taxon>
        <taxon>Bacillales</taxon>
        <taxon>Bacillaceae</taxon>
        <taxon>Ornithinibacillus</taxon>
    </lineage>
</organism>
<protein>
    <recommendedName>
        <fullName evidence="3">Bacteriocin biosynthesis cyclodehydratase domain-containing protein</fullName>
    </recommendedName>
</protein>
<reference evidence="1" key="2">
    <citation type="submission" date="2020-09" db="EMBL/GenBank/DDBJ databases">
        <authorList>
            <person name="Sun Q."/>
            <person name="Zhou Y."/>
        </authorList>
    </citation>
    <scope>NUCLEOTIDE SEQUENCE</scope>
    <source>
        <strain evidence="1">CGMCC 1.12408</strain>
    </source>
</reference>
<dbReference type="GO" id="GO:0008641">
    <property type="term" value="F:ubiquitin-like modifier activating enzyme activity"/>
    <property type="evidence" value="ECO:0007669"/>
    <property type="project" value="InterPro"/>
</dbReference>
<accession>A0A916W4S0</accession>
<dbReference type="InterPro" id="IPR022291">
    <property type="entry name" value="Bacteriocin_synth_cyclodeHase"/>
</dbReference>
<dbReference type="AlphaFoldDB" id="A0A916W4S0"/>
<name>A0A916W4S0_9BACI</name>
<dbReference type="SUPFAM" id="SSF69572">
    <property type="entry name" value="Activating enzymes of the ubiquitin-like proteins"/>
    <property type="match status" value="1"/>
</dbReference>
<dbReference type="RefSeq" id="WP_188383350.1">
    <property type="nucleotide sequence ID" value="NZ_BMEY01000003.1"/>
</dbReference>
<dbReference type="Proteomes" id="UP000613512">
    <property type="component" value="Unassembled WGS sequence"/>
</dbReference>
<keyword evidence="2" id="KW-1185">Reference proteome</keyword>
<sequence length="362" mass="41626">MINTKRDQYQNLLKRKIKLKPGYNKVILSSNKCYIKKQLWGKHDIKLEDPYKQNWIGPLFKHLDQDYTVGELLQNIVPAPKINEALKLILYLKESYIDFIAPDYSKDSKEVELLDWFTTNYRSLIRNHEKLRDLLVNAHVVVLGGGKVGSKLVQSLLQLNLGKVSILENSSDKVTGSLISDHAYQKINSVMLPKEGWVDWIAENKDSISLAVVAIDEFDPQFYDSFNLCAINNSIKWSLLATENSFAYIGPTFIPQQTGCFQCYMMRKSETDKGYSEFIKHLIEEPQAIKPYINPSVVDIAVGYFILNLPYIINDKPQDYISDLTIGRQFQLDFRTNTIRSENLIKYLSCPSCTNAYINRKG</sequence>
<evidence type="ECO:0000313" key="2">
    <source>
        <dbReference type="Proteomes" id="UP000613512"/>
    </source>
</evidence>
<evidence type="ECO:0000313" key="1">
    <source>
        <dbReference type="EMBL" id="GGA66138.1"/>
    </source>
</evidence>
<dbReference type="Gene3D" id="3.40.50.720">
    <property type="entry name" value="NAD(P)-binding Rossmann-like Domain"/>
    <property type="match status" value="1"/>
</dbReference>
<reference evidence="1" key="1">
    <citation type="journal article" date="2014" name="Int. J. Syst. Evol. Microbiol.">
        <title>Complete genome sequence of Corynebacterium casei LMG S-19264T (=DSM 44701T), isolated from a smear-ripened cheese.</title>
        <authorList>
            <consortium name="US DOE Joint Genome Institute (JGI-PGF)"/>
            <person name="Walter F."/>
            <person name="Albersmeier A."/>
            <person name="Kalinowski J."/>
            <person name="Ruckert C."/>
        </authorList>
    </citation>
    <scope>NUCLEOTIDE SEQUENCE</scope>
    <source>
        <strain evidence="1">CGMCC 1.12408</strain>
    </source>
</reference>